<evidence type="ECO:0000313" key="1">
    <source>
        <dbReference type="EMBL" id="CAD8088822.1"/>
    </source>
</evidence>
<accession>A0A8S1N9P5</accession>
<dbReference type="Proteomes" id="UP000688137">
    <property type="component" value="Unassembled WGS sequence"/>
</dbReference>
<dbReference type="OMA" id="FEAGHKK"/>
<dbReference type="AlphaFoldDB" id="A0A8S1N9P5"/>
<proteinExistence type="predicted"/>
<keyword evidence="2" id="KW-1185">Reference proteome</keyword>
<dbReference type="PANTHER" id="PTHR28457:SF1">
    <property type="entry name" value="CILIA- AND FLAGELLA-ASSOCIATED PROTEIN 119"/>
    <property type="match status" value="1"/>
</dbReference>
<dbReference type="InterPro" id="IPR032727">
    <property type="entry name" value="CLAMP"/>
</dbReference>
<name>A0A8S1N9P5_PARPR</name>
<comment type="caution">
    <text evidence="1">The sequence shown here is derived from an EMBL/GenBank/DDBJ whole genome shotgun (WGS) entry which is preliminary data.</text>
</comment>
<evidence type="ECO:0000313" key="2">
    <source>
        <dbReference type="Proteomes" id="UP000688137"/>
    </source>
</evidence>
<gene>
    <name evidence="1" type="ORF">PPRIM_AZ9-3.1.T0820098</name>
</gene>
<organism evidence="1 2">
    <name type="scientific">Paramecium primaurelia</name>
    <dbReference type="NCBI Taxonomy" id="5886"/>
    <lineage>
        <taxon>Eukaryota</taxon>
        <taxon>Sar</taxon>
        <taxon>Alveolata</taxon>
        <taxon>Ciliophora</taxon>
        <taxon>Intramacronucleata</taxon>
        <taxon>Oligohymenophorea</taxon>
        <taxon>Peniculida</taxon>
        <taxon>Parameciidae</taxon>
        <taxon>Paramecium</taxon>
    </lineage>
</organism>
<dbReference type="EMBL" id="CAJJDM010000085">
    <property type="protein sequence ID" value="CAD8088822.1"/>
    <property type="molecule type" value="Genomic_DNA"/>
</dbReference>
<protein>
    <submittedName>
        <fullName evidence="1">Uncharacterized protein</fullName>
    </submittedName>
</protein>
<dbReference type="Pfam" id="PF14769">
    <property type="entry name" value="CLAMP"/>
    <property type="match status" value="1"/>
</dbReference>
<reference evidence="1" key="1">
    <citation type="submission" date="2021-01" db="EMBL/GenBank/DDBJ databases">
        <authorList>
            <consortium name="Genoscope - CEA"/>
            <person name="William W."/>
        </authorList>
    </citation>
    <scope>NUCLEOTIDE SEQUENCE</scope>
</reference>
<sequence>MSSPDTNSNRHQTKKKTKLDSNKSYSFYDSFVTRKDIIKLASLETQNQQKEFLKTVIIRFEIGHKKGGVFNFQVYELISFQYYQTQTISKATEESQQQCKLAVFSEYLLQMYHYLKNYTFEQKSTFMSLGFYIFVESLERKITQIDSYEIFKRLLRPKILLTNTHNLPIFTQEHIIEFNKFMTNYFYRYYSLYELRMTTYQEVNIFSRLKGENPVQIEKEEDKDSIQEEDEFNFKDVEVHLEDEIQPEQEIKKINEKDEEQIEKVLEQYKLNWNTRLDGSQLLQEAEKILTKKK</sequence>
<dbReference type="PANTHER" id="PTHR28457">
    <property type="entry name" value="COILED-COIL DOMAIN-CONTAINING PROTEIN 189"/>
    <property type="match status" value="1"/>
</dbReference>